<evidence type="ECO:0000313" key="6">
    <source>
        <dbReference type="RefSeq" id="XP_065663411.1"/>
    </source>
</evidence>
<feature type="region of interest" description="Disordered" evidence="1">
    <location>
        <begin position="387"/>
        <end position="414"/>
    </location>
</feature>
<dbReference type="RefSeq" id="XP_065663411.1">
    <property type="nucleotide sequence ID" value="XM_065807339.1"/>
</dbReference>
<dbReference type="RefSeq" id="XP_065663409.1">
    <property type="nucleotide sequence ID" value="XM_065807337.1"/>
</dbReference>
<dbReference type="RefSeq" id="XP_065663412.1">
    <property type="nucleotide sequence ID" value="XM_065807340.1"/>
</dbReference>
<dbReference type="RefSeq" id="XP_065663410.1">
    <property type="nucleotide sequence ID" value="XM_065807338.1"/>
</dbReference>
<dbReference type="GeneID" id="105846361"/>
<sequence length="572" mass="66257">MQLQMKCYRQIAIHIFLQAVLGSISLVISDAPNALENRKFLLKSNFYFTKEMNRIIFHMPHATVCKIIQTVTKEHNIGYSLYYSRNYMQKAWNICAETTINVKMPATPENFNVILVKVYNLLPISFQCNILNLIISQLSGLKDNKCENAFQMSDAKRKTYNAVMYLVENELRKKFSIMPISSQCNQIFSGATGVYADTLKFSFSNLKSPGIESTENTLRSLVPKLVENFYKENDMSLPDMSPFWKRMMNSKFFLHFSSYEENESFTVNLKLFYALNGEPPQSAHLVLASIYSYGIEKFEKNIEASVTISFENKNLDTKVKFERFPDFLVNYFNKSASCEKCIILNSISVYSNKSIDETIQKLHLMNKITKNSCPELYRESNKNENTILSNQKSNERRNGILTPQQQKTEQRNSSNQTITKISVVEVFVIISLSFVFIFGVAFLGTMIVYLKRKRQRREFEKAMDIDLKLSKSSISQNTDSLNLATTKESNHTDKSEKESLYFPTEQSYNYNKPLKCLDTLSQTFDENNFSLKNNTENIFKVKSSSYLLEKLDKNYNQTIKHFLNQNIKETDL</sequence>
<evidence type="ECO:0000313" key="3">
    <source>
        <dbReference type="Proteomes" id="UP001652625"/>
    </source>
</evidence>
<reference evidence="4 5" key="1">
    <citation type="submission" date="2025-05" db="UniProtKB">
        <authorList>
            <consortium name="RefSeq"/>
        </authorList>
    </citation>
    <scope>IDENTIFICATION</scope>
</reference>
<keyword evidence="2" id="KW-1133">Transmembrane helix</keyword>
<keyword evidence="3" id="KW-1185">Reference proteome</keyword>
<gene>
    <name evidence="4 5 6 7" type="primary">LOC105846361</name>
</gene>
<accession>A0ABM4CNJ8</accession>
<name>A0ABM4CNJ8_HYDVU</name>
<proteinExistence type="predicted"/>
<feature type="transmembrane region" description="Helical" evidence="2">
    <location>
        <begin position="426"/>
        <end position="450"/>
    </location>
</feature>
<evidence type="ECO:0000313" key="7">
    <source>
        <dbReference type="RefSeq" id="XP_065663412.1"/>
    </source>
</evidence>
<keyword evidence="2" id="KW-0472">Membrane</keyword>
<keyword evidence="2" id="KW-0812">Transmembrane</keyword>
<evidence type="ECO:0000256" key="1">
    <source>
        <dbReference type="SAM" id="MobiDB-lite"/>
    </source>
</evidence>
<dbReference type="Proteomes" id="UP001652625">
    <property type="component" value="Chromosome 10"/>
</dbReference>
<evidence type="ECO:0000313" key="4">
    <source>
        <dbReference type="RefSeq" id="XP_065663409.1"/>
    </source>
</evidence>
<evidence type="ECO:0000256" key="2">
    <source>
        <dbReference type="SAM" id="Phobius"/>
    </source>
</evidence>
<protein>
    <submittedName>
        <fullName evidence="4 5">Uncharacterized protein LOC105846361</fullName>
    </submittedName>
</protein>
<evidence type="ECO:0000313" key="5">
    <source>
        <dbReference type="RefSeq" id="XP_065663410.1"/>
    </source>
</evidence>
<organism evidence="3 4">
    <name type="scientific">Hydra vulgaris</name>
    <name type="common">Hydra</name>
    <name type="synonym">Hydra attenuata</name>
    <dbReference type="NCBI Taxonomy" id="6087"/>
    <lineage>
        <taxon>Eukaryota</taxon>
        <taxon>Metazoa</taxon>
        <taxon>Cnidaria</taxon>
        <taxon>Hydrozoa</taxon>
        <taxon>Hydroidolina</taxon>
        <taxon>Anthoathecata</taxon>
        <taxon>Aplanulata</taxon>
        <taxon>Hydridae</taxon>
        <taxon>Hydra</taxon>
    </lineage>
</organism>
<feature type="compositionally biased region" description="Polar residues" evidence="1">
    <location>
        <begin position="401"/>
        <end position="414"/>
    </location>
</feature>